<dbReference type="AlphaFoldDB" id="A0A6J2UML6"/>
<reference evidence="4" key="1">
    <citation type="submission" date="2025-08" db="UniProtKB">
        <authorList>
            <consortium name="RefSeq"/>
        </authorList>
    </citation>
    <scope>IDENTIFICATION</scope>
</reference>
<dbReference type="PANTHER" id="PTHR16165">
    <property type="entry name" value="NXPE FAMILY MEMBER"/>
    <property type="match status" value="1"/>
</dbReference>
<evidence type="ECO:0000259" key="2">
    <source>
        <dbReference type="Pfam" id="PF24536"/>
    </source>
</evidence>
<dbReference type="InterPro" id="IPR036691">
    <property type="entry name" value="Endo/exonu/phosph_ase_sf"/>
</dbReference>
<feature type="domain" description="NXPE C-terminal" evidence="2">
    <location>
        <begin position="489"/>
        <end position="709"/>
    </location>
</feature>
<dbReference type="SUPFAM" id="SSF81296">
    <property type="entry name" value="E set domains"/>
    <property type="match status" value="1"/>
</dbReference>
<dbReference type="Pfam" id="PF24536">
    <property type="entry name" value="NXPE4_C"/>
    <property type="match status" value="1"/>
</dbReference>
<evidence type="ECO:0000256" key="1">
    <source>
        <dbReference type="ARBA" id="ARBA00005431"/>
    </source>
</evidence>
<keyword evidence="3" id="KW-1185">Reference proteome</keyword>
<dbReference type="InterPro" id="IPR057106">
    <property type="entry name" value="NXPE4_C"/>
</dbReference>
<evidence type="ECO:0000313" key="4">
    <source>
        <dbReference type="RefSeq" id="XP_030621228.1"/>
    </source>
</evidence>
<dbReference type="InterPro" id="IPR014756">
    <property type="entry name" value="Ig_E-set"/>
</dbReference>
<dbReference type="GO" id="GO:0007399">
    <property type="term" value="P:nervous system development"/>
    <property type="evidence" value="ECO:0007669"/>
    <property type="project" value="UniProtKB-ARBA"/>
</dbReference>
<dbReference type="PANTHER" id="PTHR16165:SF23">
    <property type="entry name" value="NEUREXOPHILIN AND PC-ESTERASE DOMAIN FAMILY, MEMBER 5"/>
    <property type="match status" value="1"/>
</dbReference>
<protein>
    <submittedName>
        <fullName evidence="4">NXPE family member 3-like</fullName>
    </submittedName>
</protein>
<comment type="similarity">
    <text evidence="1">Belongs to the NXPE family.</text>
</comment>
<dbReference type="Proteomes" id="UP000504632">
    <property type="component" value="Chromosome 2"/>
</dbReference>
<dbReference type="InParanoid" id="A0A6J2UML6"/>
<organism evidence="3 4">
    <name type="scientific">Chanos chanos</name>
    <name type="common">Milkfish</name>
    <name type="synonym">Mugil chanos</name>
    <dbReference type="NCBI Taxonomy" id="29144"/>
    <lineage>
        <taxon>Eukaryota</taxon>
        <taxon>Metazoa</taxon>
        <taxon>Chordata</taxon>
        <taxon>Craniata</taxon>
        <taxon>Vertebrata</taxon>
        <taxon>Euteleostomi</taxon>
        <taxon>Actinopterygii</taxon>
        <taxon>Neopterygii</taxon>
        <taxon>Teleostei</taxon>
        <taxon>Ostariophysi</taxon>
        <taxon>Gonorynchiformes</taxon>
        <taxon>Chanidae</taxon>
        <taxon>Chanos</taxon>
    </lineage>
</organism>
<dbReference type="InterPro" id="IPR026845">
    <property type="entry name" value="NXPH/NXPE"/>
</dbReference>
<evidence type="ECO:0000313" key="3">
    <source>
        <dbReference type="Proteomes" id="UP000504632"/>
    </source>
</evidence>
<name>A0A6J2UML6_CHACN</name>
<gene>
    <name evidence="4" type="primary">LOC115804878</name>
</gene>
<dbReference type="GeneID" id="115804878"/>
<dbReference type="OrthoDB" id="5950832at2759"/>
<dbReference type="Gene3D" id="3.60.10.10">
    <property type="entry name" value="Endonuclease/exonuclease/phosphatase"/>
    <property type="match status" value="1"/>
</dbReference>
<proteinExistence type="inferred from homology"/>
<dbReference type="Pfam" id="PF06312">
    <property type="entry name" value="Neurexophilin"/>
    <property type="match status" value="1"/>
</dbReference>
<dbReference type="RefSeq" id="XP_030621228.1">
    <property type="nucleotide sequence ID" value="XM_030765368.1"/>
</dbReference>
<sequence length="711" mass="81311">MLGNVLSWPLPTKNVSVVDEATAAAQSSCILSPHVELRVGDILNVTVIAKNARGQLKTYGGDFFQAKLFNSETKASLFGLVTDHYNGTYTVQLPLLWPGPARVAVRLVHSSEAVQVLARHRELQPNKVFFLGLFREQGTEEKVACNAQRSEWLLNGAACCCEFREPVSGEVWLCRKPPSLPCSAWVSHSFGGYQAQLSNLETKLLKRVKGRLGKWNDIGERLCEMCDTNELVIPRTLFPHKNIRKAMWVSLDGMTRNQMDHVLISKRFRNSVKDTRVYRSADIESDHYLVCTTVKLRLRKQPKEKKSIRVKCDTAKPKNEDILKTFIIVILWSWKRGLIIKLVMKGNLKECKNSRGITLLFVMGKILGRIIIDRIRGRADCRLRKEQAGYRKGRGTAEQVFILRNIIEQVSEWQAMLCLNFVEFEEAFDPIHRESQWVIMKEYRILEKIVRMVKIFYEDMKPLSKGKRKKCIPGLETQVPAGFYHQDQWTSLVCESQIFSSASQVSVCLRDKQILMMGDSTLRQWFEYLVQHVPSLKLLNLFTSAKSGPFEAVDTDSNIRLEWRAHGLPLRTSETPRADLHYIAAELQGVAGGEHTVVVFTIWAHFTTHPLSLYVRRLANIRRAVVALLQRAPRTLVVIKTANTGYKDVYGSDWLSWQLDCVLRVMFKSLPVVILDVWQMTSCHYSPDNIHPPPEVIRNEVDLFLSFVCPK</sequence>
<dbReference type="SUPFAM" id="SSF56219">
    <property type="entry name" value="DNase I-like"/>
    <property type="match status" value="1"/>
</dbReference>
<accession>A0A6J2UML6</accession>